<feature type="domain" description="PLL-like beta propeller" evidence="2">
    <location>
        <begin position="62"/>
        <end position="172"/>
    </location>
</feature>
<proteinExistence type="predicted"/>
<dbReference type="EMBL" id="BMUL01000009">
    <property type="protein sequence ID" value="GHA90212.1"/>
    <property type="molecule type" value="Genomic_DNA"/>
</dbReference>
<gene>
    <name evidence="3" type="ORF">GCM10010305_37150</name>
</gene>
<protein>
    <recommendedName>
        <fullName evidence="2">PLL-like beta propeller domain-containing protein</fullName>
    </recommendedName>
</protein>
<dbReference type="Pfam" id="PF26607">
    <property type="entry name" value="DUF8189"/>
    <property type="match status" value="2"/>
</dbReference>
<feature type="signal peptide" evidence="1">
    <location>
        <begin position="1"/>
        <end position="28"/>
    </location>
</feature>
<sequence>MSERTDSRRPRAAFRRGVVLLAAGAALAASLPAVSAAAPTAAGRGPAVRPAAAAAEPEPAGAPVSSVAADGTVTLFARAGDGMVHRRVRDRTDGRWGAWTNTEGAVVGDPVTALNLDKRPSVFVRRADGHLWYQKQAVDGAWAAWADFGAPPGTTVAGAPVVVADDNTLETAAPNGDGVIAGNTDGRLELFVRGADDRLWHRAQRSPNGTAWSAWEALPGTWAGSPAAVVGGDGRLTVFGRKSDGRLKVTAQKERGTSQKPLPSDNWSSWKEIGTGFTGNVTVAADNGTAGVLFQVFGNRSDGRLWTLTQSAPGTPSKPAGVWAEGRALGPKVPGRPVVARHTDGRLAVFGIDTGDRVVYRTQSSPAGKNDPNGVWLAGWQPLEGTKARAVTVVSAPREGSPAFDVFAVGKDSDTLYQRTRLAAGSFDGSRKDVWLDWTDLAPIGSGACSGPGSLDCLTVTNSGLNMALGLEQALNPESYVTRGLGGVLPWQKWALRPTDDTGGAVALVNVRHGTCLDDDGSVVFPFHLKLAPCDPSRDSQQWTLEPVMPANADKEKTVPTDFRIRQRAGWRHCLTALAEDVFPHVAKRVELIACDTDSDNDHNTWKLGNNGSMPPDVLRVVLDQAAKWCARQTDRKGCVFVPVGESSAYQAVQGCVAGRVLYNQSPDRDATYTLGWTSTTGTEFTFGGSLGFEAEGLSAGFNASMTWLQQESVTEQAQIPVPPKQFGWIELGPVMRETAGYWKIQLGGTWTVPGRNVSYAKDRTDGVETFISTRTSKTPPSNGHCG</sequence>
<dbReference type="Proteomes" id="UP000644020">
    <property type="component" value="Unassembled WGS sequence"/>
</dbReference>
<reference evidence="3" key="1">
    <citation type="journal article" date="2014" name="Int. J. Syst. Evol. Microbiol.">
        <title>Complete genome sequence of Corynebacterium casei LMG S-19264T (=DSM 44701T), isolated from a smear-ripened cheese.</title>
        <authorList>
            <consortium name="US DOE Joint Genome Institute (JGI-PGF)"/>
            <person name="Walter F."/>
            <person name="Albersmeier A."/>
            <person name="Kalinowski J."/>
            <person name="Ruckert C."/>
        </authorList>
    </citation>
    <scope>NUCLEOTIDE SEQUENCE</scope>
    <source>
        <strain evidence="3">JCM 4518</strain>
    </source>
</reference>
<keyword evidence="1" id="KW-0732">Signal</keyword>
<dbReference type="CDD" id="cd22954">
    <property type="entry name" value="PLL_lectin"/>
    <property type="match status" value="1"/>
</dbReference>
<dbReference type="PROSITE" id="PS51318">
    <property type="entry name" value="TAT"/>
    <property type="match status" value="1"/>
</dbReference>
<dbReference type="SUPFAM" id="SSF89372">
    <property type="entry name" value="Fucose-specific lectin"/>
    <property type="match status" value="2"/>
</dbReference>
<evidence type="ECO:0000259" key="2">
    <source>
        <dbReference type="Pfam" id="PF26607"/>
    </source>
</evidence>
<reference evidence="3" key="2">
    <citation type="submission" date="2020-09" db="EMBL/GenBank/DDBJ databases">
        <authorList>
            <person name="Sun Q."/>
            <person name="Ohkuma M."/>
        </authorList>
    </citation>
    <scope>NUCLEOTIDE SEQUENCE</scope>
    <source>
        <strain evidence="3">JCM 4518</strain>
    </source>
</reference>
<keyword evidence="4" id="KW-1185">Reference proteome</keyword>
<dbReference type="InterPro" id="IPR006311">
    <property type="entry name" value="TAT_signal"/>
</dbReference>
<dbReference type="InterPro" id="IPR035992">
    <property type="entry name" value="Ricin_B-like_lectins"/>
</dbReference>
<feature type="chain" id="PRO_5038592434" description="PLL-like beta propeller domain-containing protein" evidence="1">
    <location>
        <begin position="29"/>
        <end position="787"/>
    </location>
</feature>
<dbReference type="InterPro" id="IPR058502">
    <property type="entry name" value="PLL-like_beta-prop"/>
</dbReference>
<dbReference type="Gene3D" id="2.120.10.70">
    <property type="entry name" value="Fucose-specific lectin"/>
    <property type="match status" value="1"/>
</dbReference>
<dbReference type="SUPFAM" id="SSF50370">
    <property type="entry name" value="Ricin B-like lectins"/>
    <property type="match status" value="1"/>
</dbReference>
<organism evidence="3 4">
    <name type="scientific">Streptomyces termitum</name>
    <dbReference type="NCBI Taxonomy" id="67368"/>
    <lineage>
        <taxon>Bacteria</taxon>
        <taxon>Bacillati</taxon>
        <taxon>Actinomycetota</taxon>
        <taxon>Actinomycetes</taxon>
        <taxon>Kitasatosporales</taxon>
        <taxon>Streptomycetaceae</taxon>
        <taxon>Streptomyces</taxon>
    </lineage>
</organism>
<accession>A0A918T681</accession>
<evidence type="ECO:0000313" key="3">
    <source>
        <dbReference type="EMBL" id="GHA90212.1"/>
    </source>
</evidence>
<dbReference type="Gene3D" id="2.80.10.50">
    <property type="match status" value="1"/>
</dbReference>
<evidence type="ECO:0000313" key="4">
    <source>
        <dbReference type="Proteomes" id="UP000644020"/>
    </source>
</evidence>
<comment type="caution">
    <text evidence="3">The sequence shown here is derived from an EMBL/GenBank/DDBJ whole genome shotgun (WGS) entry which is preliminary data.</text>
</comment>
<feature type="domain" description="PLL-like beta propeller" evidence="2">
    <location>
        <begin position="180"/>
        <end position="444"/>
    </location>
</feature>
<dbReference type="PROSITE" id="PS50231">
    <property type="entry name" value="RICIN_B_LECTIN"/>
    <property type="match status" value="1"/>
</dbReference>
<evidence type="ECO:0000256" key="1">
    <source>
        <dbReference type="SAM" id="SignalP"/>
    </source>
</evidence>
<dbReference type="RefSeq" id="WP_229849845.1">
    <property type="nucleotide sequence ID" value="NZ_BMUL01000009.1"/>
</dbReference>
<dbReference type="AlphaFoldDB" id="A0A918T681"/>
<name>A0A918T681_9ACTN</name>